<proteinExistence type="inferred from homology"/>
<dbReference type="InterPro" id="IPR023606">
    <property type="entry name" value="CoA-Trfase_III_dom_1_sf"/>
</dbReference>
<dbReference type="Pfam" id="PF02515">
    <property type="entry name" value="CoA_transf_3"/>
    <property type="match status" value="1"/>
</dbReference>
<evidence type="ECO:0000313" key="4">
    <source>
        <dbReference type="Proteomes" id="UP000735302"/>
    </source>
</evidence>
<protein>
    <submittedName>
        <fullName evidence="3">Succinate--hydroxymethylglutarate coa-transferase-like</fullName>
    </submittedName>
</protein>
<reference evidence="3 4" key="1">
    <citation type="journal article" date="2021" name="Elife">
        <title>Chloroplast acquisition without the gene transfer in kleptoplastic sea slugs, Plakobranchus ocellatus.</title>
        <authorList>
            <person name="Maeda T."/>
            <person name="Takahashi S."/>
            <person name="Yoshida T."/>
            <person name="Shimamura S."/>
            <person name="Takaki Y."/>
            <person name="Nagai Y."/>
            <person name="Toyoda A."/>
            <person name="Suzuki Y."/>
            <person name="Arimoto A."/>
            <person name="Ishii H."/>
            <person name="Satoh N."/>
            <person name="Nishiyama T."/>
            <person name="Hasebe M."/>
            <person name="Maruyama T."/>
            <person name="Minagawa J."/>
            <person name="Obokata J."/>
            <person name="Shigenobu S."/>
        </authorList>
    </citation>
    <scope>NUCLEOTIDE SEQUENCE [LARGE SCALE GENOMIC DNA]</scope>
</reference>
<dbReference type="EMBL" id="BLXT01007646">
    <property type="protein sequence ID" value="GFO40841.1"/>
    <property type="molecule type" value="Genomic_DNA"/>
</dbReference>
<evidence type="ECO:0000256" key="2">
    <source>
        <dbReference type="ARBA" id="ARBA00022679"/>
    </source>
</evidence>
<keyword evidence="4" id="KW-1185">Reference proteome</keyword>
<dbReference type="InterPro" id="IPR044855">
    <property type="entry name" value="CoA-Trfase_III_dom3_sf"/>
</dbReference>
<evidence type="ECO:0000313" key="3">
    <source>
        <dbReference type="EMBL" id="GFO40841.1"/>
    </source>
</evidence>
<dbReference type="Proteomes" id="UP000735302">
    <property type="component" value="Unassembled WGS sequence"/>
</dbReference>
<comment type="caution">
    <text evidence="3">The sequence shown here is derived from an EMBL/GenBank/DDBJ whole genome shotgun (WGS) entry which is preliminary data.</text>
</comment>
<name>A0AAV4D9J9_9GAST</name>
<dbReference type="GO" id="GO:0005739">
    <property type="term" value="C:mitochondrion"/>
    <property type="evidence" value="ECO:0007669"/>
    <property type="project" value="TreeGrafter"/>
</dbReference>
<dbReference type="InterPro" id="IPR003673">
    <property type="entry name" value="CoA-Trfase_fam_III"/>
</dbReference>
<accession>A0AAV4D9J9</accession>
<comment type="similarity">
    <text evidence="1">Belongs to the CoA-transferase III family.</text>
</comment>
<dbReference type="GO" id="GO:0047369">
    <property type="term" value="F:succinate-hydroxymethylglutarate CoA-transferase activity"/>
    <property type="evidence" value="ECO:0007669"/>
    <property type="project" value="TreeGrafter"/>
</dbReference>
<gene>
    <name evidence="3" type="ORF">PoB_006734600</name>
</gene>
<dbReference type="Gene3D" id="3.40.50.10540">
    <property type="entry name" value="Crotonobetainyl-coa:carnitine coa-transferase, domain 1"/>
    <property type="match status" value="1"/>
</dbReference>
<keyword evidence="2" id="KW-0808">Transferase</keyword>
<dbReference type="Gene3D" id="3.30.1540.10">
    <property type="entry name" value="formyl-coa transferase, domain 3"/>
    <property type="match status" value="1"/>
</dbReference>
<evidence type="ECO:0000256" key="1">
    <source>
        <dbReference type="ARBA" id="ARBA00008383"/>
    </source>
</evidence>
<dbReference type="AlphaFoldDB" id="A0AAV4D9J9"/>
<dbReference type="SUPFAM" id="SSF89796">
    <property type="entry name" value="CoA-transferase family III (CaiB/BaiF)"/>
    <property type="match status" value="1"/>
</dbReference>
<sequence>MLIVHNHSKVIMKLTKWAVSSGLKIADLNISCHLHPFPSANLKLRSRSLCGTKSEWLAKEHSKEFSSRASYENGDHQPRKNIVGTCAKESETRASPALSGIRILDMTRVLAGPYCTMLLADLGAEVIKVERPGYGDDTRTWGPPFIGSESCYFMCVNRNKKSVTVDMKKPEGIELIKKMAAVSDVLVENYIPGKLSKQGLGYPELSKLFPRLIYCSITGYGQTGSYASRAGYDVIVSGTGGLMHITGPAGGEPCKVGVAITDLSTGLYAVSAILASLLARQTTGHGQHIDCNLLSTNVASLVNIASNYLNAGLEAQRYGTAHPSIVPYQAFETADGYFLVGAGNDTQFALLVKLLGHPELSENPRFLTNKDRVVNREELLKLLRSVFKQKPVHHWLGTFEESGIPHGPINNMEQVFSDPQVQHNGLIQRIPHPTLGEVKVVGPAVRYSATSTVPLTAPPLLGQHTDEVLTQLLGYSRSQVASLKQAKVV</sequence>
<organism evidence="3 4">
    <name type="scientific">Plakobranchus ocellatus</name>
    <dbReference type="NCBI Taxonomy" id="259542"/>
    <lineage>
        <taxon>Eukaryota</taxon>
        <taxon>Metazoa</taxon>
        <taxon>Spiralia</taxon>
        <taxon>Lophotrochozoa</taxon>
        <taxon>Mollusca</taxon>
        <taxon>Gastropoda</taxon>
        <taxon>Heterobranchia</taxon>
        <taxon>Euthyneura</taxon>
        <taxon>Panpulmonata</taxon>
        <taxon>Sacoglossa</taxon>
        <taxon>Placobranchoidea</taxon>
        <taxon>Plakobranchidae</taxon>
        <taxon>Plakobranchus</taxon>
    </lineage>
</organism>
<dbReference type="InterPro" id="IPR050483">
    <property type="entry name" value="CoA-transferase_III_domain"/>
</dbReference>
<dbReference type="PANTHER" id="PTHR48207">
    <property type="entry name" value="SUCCINATE--HYDROXYMETHYLGLUTARATE COA-TRANSFERASE"/>
    <property type="match status" value="1"/>
</dbReference>
<dbReference type="PANTHER" id="PTHR48207:SF3">
    <property type="entry name" value="SUCCINATE--HYDROXYMETHYLGLUTARATE COA-TRANSFERASE"/>
    <property type="match status" value="1"/>
</dbReference>